<dbReference type="EC" id="3.2.1.18" evidence="3"/>
<dbReference type="OrthoDB" id="7294637at2"/>
<dbReference type="GO" id="GO:0009313">
    <property type="term" value="P:oligosaccharide catabolic process"/>
    <property type="evidence" value="ECO:0007669"/>
    <property type="project" value="TreeGrafter"/>
</dbReference>
<evidence type="ECO:0000256" key="1">
    <source>
        <dbReference type="ARBA" id="ARBA00000427"/>
    </source>
</evidence>
<protein>
    <recommendedName>
        <fullName evidence="3">exo-alpha-sialidase</fullName>
        <ecNumber evidence="3">3.2.1.18</ecNumber>
    </recommendedName>
</protein>
<comment type="similarity">
    <text evidence="2">Belongs to the glycosyl hydrolase 33 family.</text>
</comment>
<name>A0A1H7JB81_OLID1</name>
<evidence type="ECO:0000313" key="6">
    <source>
        <dbReference type="EMBL" id="SEK71929.1"/>
    </source>
</evidence>
<dbReference type="PROSITE" id="PS51257">
    <property type="entry name" value="PROKAR_LIPOPROTEIN"/>
    <property type="match status" value="1"/>
</dbReference>
<keyword evidence="4" id="KW-1133">Transmembrane helix</keyword>
<evidence type="ECO:0000313" key="7">
    <source>
        <dbReference type="Proteomes" id="UP000199421"/>
    </source>
</evidence>
<dbReference type="GO" id="GO:0016020">
    <property type="term" value="C:membrane"/>
    <property type="evidence" value="ECO:0007669"/>
    <property type="project" value="TreeGrafter"/>
</dbReference>
<comment type="catalytic activity">
    <reaction evidence="1">
        <text>Hydrolysis of alpha-(2-&gt;3)-, alpha-(2-&gt;6)-, alpha-(2-&gt;8)- glycosidic linkages of terminal sialic acid residues in oligosaccharides, glycoproteins, glycolipids, colominic acid and synthetic substrates.</text>
        <dbReference type="EC" id="3.2.1.18"/>
    </reaction>
</comment>
<accession>A0A1H7JB81</accession>
<evidence type="ECO:0000256" key="4">
    <source>
        <dbReference type="SAM" id="Phobius"/>
    </source>
</evidence>
<dbReference type="Proteomes" id="UP000199421">
    <property type="component" value="Unassembled WGS sequence"/>
</dbReference>
<dbReference type="CDD" id="cd15482">
    <property type="entry name" value="Sialidase_non-viral"/>
    <property type="match status" value="1"/>
</dbReference>
<dbReference type="GO" id="GO:0004308">
    <property type="term" value="F:exo-alpha-sialidase activity"/>
    <property type="evidence" value="ECO:0007669"/>
    <property type="project" value="UniProtKB-EC"/>
</dbReference>
<feature type="domain" description="Sialidase" evidence="5">
    <location>
        <begin position="86"/>
        <end position="369"/>
    </location>
</feature>
<evidence type="ECO:0000256" key="3">
    <source>
        <dbReference type="ARBA" id="ARBA00012733"/>
    </source>
</evidence>
<sequence length="418" mass="46211">MTNFKIGVNYFAIIYCILSVAFGVTGCSKRAVDASTLEGPNVSAKAAVDASSMAAPISTRKILFNGGNEGIYHSFRIPSIVKTKKGTLIAFAEGRRWSPSDYGDINIVFKRSINNGTDWSALGEVVGKGAGTWGNPTAVYDPSEGENGRIWLFMEWNDEFKTQWSDFQAWGDRRIHTAYSDDDGITWSDPVDRTNALTPTHYKWDCVGPGIGIRTAYNNPGRLVIPAYGRNIYSDDHGATWHYELVSEGTDESTIVELMNGSLMRNDRPNTTQWNLSKTRRKSVGSISTGFPAFSTVSALPDPKCEGSILRYNVDDPNRIIFLNPNGTSQRCNMTVRISYDDGDTWPKSRALYSSSNCNYTSSTVVYGGYSSMVKTSDYCIGALIEYNENVHDSANSNKSIEFNKFNLAWILNGSTEP</sequence>
<dbReference type="EMBL" id="FOAF01000001">
    <property type="protein sequence ID" value="SEK71929.1"/>
    <property type="molecule type" value="Genomic_DNA"/>
</dbReference>
<dbReference type="GO" id="GO:0006689">
    <property type="term" value="P:ganglioside catabolic process"/>
    <property type="evidence" value="ECO:0007669"/>
    <property type="project" value="TreeGrafter"/>
</dbReference>
<feature type="transmembrane region" description="Helical" evidence="4">
    <location>
        <begin position="7"/>
        <end position="26"/>
    </location>
</feature>
<dbReference type="PANTHER" id="PTHR10628:SF30">
    <property type="entry name" value="EXO-ALPHA-SIALIDASE"/>
    <property type="match status" value="1"/>
</dbReference>
<dbReference type="GO" id="GO:0005737">
    <property type="term" value="C:cytoplasm"/>
    <property type="evidence" value="ECO:0007669"/>
    <property type="project" value="TreeGrafter"/>
</dbReference>
<dbReference type="InterPro" id="IPR026856">
    <property type="entry name" value="Sialidase_fam"/>
</dbReference>
<gene>
    <name evidence="6" type="ORF">SAMN05661044_00968</name>
</gene>
<reference evidence="7" key="1">
    <citation type="submission" date="2016-10" db="EMBL/GenBank/DDBJ databases">
        <authorList>
            <person name="Varghese N."/>
            <person name="Submissions S."/>
        </authorList>
    </citation>
    <scope>NUCLEOTIDE SEQUENCE [LARGE SCALE GENOMIC DNA]</scope>
    <source>
        <strain evidence="7">DSM 18733</strain>
    </source>
</reference>
<dbReference type="Pfam" id="PF13088">
    <property type="entry name" value="BNR_2"/>
    <property type="match status" value="1"/>
</dbReference>
<dbReference type="AlphaFoldDB" id="A0A1H7JB81"/>
<dbReference type="RefSeq" id="WP_093319207.1">
    <property type="nucleotide sequence ID" value="NZ_FOAF01000001.1"/>
</dbReference>
<keyword evidence="4" id="KW-0812">Transmembrane</keyword>
<evidence type="ECO:0000259" key="5">
    <source>
        <dbReference type="Pfam" id="PF13088"/>
    </source>
</evidence>
<dbReference type="InterPro" id="IPR036278">
    <property type="entry name" value="Sialidase_sf"/>
</dbReference>
<evidence type="ECO:0000256" key="2">
    <source>
        <dbReference type="ARBA" id="ARBA00009348"/>
    </source>
</evidence>
<dbReference type="Gene3D" id="2.120.10.10">
    <property type="match status" value="1"/>
</dbReference>
<dbReference type="PANTHER" id="PTHR10628">
    <property type="entry name" value="SIALIDASE"/>
    <property type="match status" value="1"/>
</dbReference>
<keyword evidence="4" id="KW-0472">Membrane</keyword>
<dbReference type="InterPro" id="IPR011040">
    <property type="entry name" value="Sialidase"/>
</dbReference>
<proteinExistence type="inferred from homology"/>
<dbReference type="SUPFAM" id="SSF50939">
    <property type="entry name" value="Sialidases"/>
    <property type="match status" value="1"/>
</dbReference>
<dbReference type="STRING" id="407022.SAMN05661044_00968"/>
<keyword evidence="7" id="KW-1185">Reference proteome</keyword>
<organism evidence="6 7">
    <name type="scientific">Olivibacter domesticus</name>
    <name type="common">Pseudosphingobacterium domesticum</name>
    <dbReference type="NCBI Taxonomy" id="407022"/>
    <lineage>
        <taxon>Bacteria</taxon>
        <taxon>Pseudomonadati</taxon>
        <taxon>Bacteroidota</taxon>
        <taxon>Sphingobacteriia</taxon>
        <taxon>Sphingobacteriales</taxon>
        <taxon>Sphingobacteriaceae</taxon>
        <taxon>Olivibacter</taxon>
    </lineage>
</organism>